<dbReference type="InterPro" id="IPR027065">
    <property type="entry name" value="Lon_Prtase"/>
</dbReference>
<dbReference type="PANTHER" id="PTHR43718:SF2">
    <property type="entry name" value="LON PROTEASE HOMOLOG, MITOCHONDRIAL"/>
    <property type="match status" value="1"/>
</dbReference>
<dbReference type="SUPFAM" id="SSF52540">
    <property type="entry name" value="P-loop containing nucleoside triphosphate hydrolases"/>
    <property type="match status" value="1"/>
</dbReference>
<dbReference type="GO" id="GO:0006515">
    <property type="term" value="P:protein quality control for misfolded or incompletely synthesized proteins"/>
    <property type="evidence" value="ECO:0007669"/>
    <property type="project" value="TreeGrafter"/>
</dbReference>
<dbReference type="InterPro" id="IPR008269">
    <property type="entry name" value="Lon_proteolytic"/>
</dbReference>
<proteinExistence type="predicted"/>
<dbReference type="InterPro" id="IPR014721">
    <property type="entry name" value="Ribsml_uS5_D2-typ_fold_subgr"/>
</dbReference>
<dbReference type="Proteomes" id="UP000230423">
    <property type="component" value="Unassembled WGS sequence"/>
</dbReference>
<dbReference type="GO" id="GO:0004176">
    <property type="term" value="F:ATP-dependent peptidase activity"/>
    <property type="evidence" value="ECO:0007669"/>
    <property type="project" value="InterPro"/>
</dbReference>
<evidence type="ECO:0000313" key="9">
    <source>
        <dbReference type="Proteomes" id="UP000230423"/>
    </source>
</evidence>
<dbReference type="PANTHER" id="PTHR43718">
    <property type="entry name" value="LON PROTEASE"/>
    <property type="match status" value="1"/>
</dbReference>
<evidence type="ECO:0000256" key="4">
    <source>
        <dbReference type="ARBA" id="ARBA00022840"/>
    </source>
</evidence>
<evidence type="ECO:0000256" key="2">
    <source>
        <dbReference type="ARBA" id="ARBA00022741"/>
    </source>
</evidence>
<dbReference type="InterPro" id="IPR027417">
    <property type="entry name" value="P-loop_NTPase"/>
</dbReference>
<organism evidence="8 9">
    <name type="scientific">Teladorsagia circumcincta</name>
    <name type="common">Brown stomach worm</name>
    <name type="synonym">Ostertagia circumcincta</name>
    <dbReference type="NCBI Taxonomy" id="45464"/>
    <lineage>
        <taxon>Eukaryota</taxon>
        <taxon>Metazoa</taxon>
        <taxon>Ecdysozoa</taxon>
        <taxon>Nematoda</taxon>
        <taxon>Chromadorea</taxon>
        <taxon>Rhabditida</taxon>
        <taxon>Rhabditina</taxon>
        <taxon>Rhabditomorpha</taxon>
        <taxon>Strongyloidea</taxon>
        <taxon>Trichostrongylidae</taxon>
        <taxon>Teladorsagia</taxon>
    </lineage>
</organism>
<reference evidence="8 9" key="1">
    <citation type="submission" date="2015-09" db="EMBL/GenBank/DDBJ databases">
        <title>Draft genome of the parasitic nematode Teladorsagia circumcincta isolate WARC Sus (inbred).</title>
        <authorList>
            <person name="Mitreva M."/>
        </authorList>
    </citation>
    <scope>NUCLEOTIDE SEQUENCE [LARGE SCALE GENOMIC DNA]</scope>
    <source>
        <strain evidence="8 9">S</strain>
    </source>
</reference>
<sequence length="240" mass="26487">MELIDVSGYLAEEKIVIAQRYLIPQARTETSLTEDQFVIEDGAVEDIIKHYCRESGVRNLQKHIDRVGLFLPMRKLTDVALLKVFRKAALQIADRMSAGSEATVDSNTPAGSESPVDSETPARSESPQPKIVVNSENLEKYVGRPKFTSDRMYDQTPPGVIMGLAWTAMGGSALYIETVLKRPVDYASDKEGTLEVTGNLGDVMKESVKAALTVAKGILAKDEPDNRFFDKAHIHIHVPE</sequence>
<dbReference type="SUPFAM" id="SSF54211">
    <property type="entry name" value="Ribosomal protein S5 domain 2-like"/>
    <property type="match status" value="1"/>
</dbReference>
<dbReference type="InterPro" id="IPR054594">
    <property type="entry name" value="Lon_lid"/>
</dbReference>
<dbReference type="OrthoDB" id="5844476at2759"/>
<dbReference type="GO" id="GO:0005524">
    <property type="term" value="F:ATP binding"/>
    <property type="evidence" value="ECO:0007669"/>
    <property type="project" value="UniProtKB-KW"/>
</dbReference>
<dbReference type="PROSITE" id="PS51786">
    <property type="entry name" value="LON_PROTEOLYTIC"/>
    <property type="match status" value="1"/>
</dbReference>
<dbReference type="GO" id="GO:0007005">
    <property type="term" value="P:mitochondrion organization"/>
    <property type="evidence" value="ECO:0007669"/>
    <property type="project" value="TreeGrafter"/>
</dbReference>
<dbReference type="GO" id="GO:0003697">
    <property type="term" value="F:single-stranded DNA binding"/>
    <property type="evidence" value="ECO:0007669"/>
    <property type="project" value="TreeGrafter"/>
</dbReference>
<feature type="compositionally biased region" description="Polar residues" evidence="6">
    <location>
        <begin position="103"/>
        <end position="127"/>
    </location>
</feature>
<keyword evidence="4" id="KW-0067">ATP-binding</keyword>
<evidence type="ECO:0000256" key="3">
    <source>
        <dbReference type="ARBA" id="ARBA00022801"/>
    </source>
</evidence>
<protein>
    <submittedName>
        <fullName evidence="8">Lon protease proteolytic domain protein</fullName>
    </submittedName>
</protein>
<dbReference type="Pfam" id="PF22667">
    <property type="entry name" value="Lon_lid"/>
    <property type="match status" value="1"/>
</dbReference>
<accession>A0A2G9TEZ1</accession>
<feature type="non-terminal residue" evidence="8">
    <location>
        <position position="240"/>
    </location>
</feature>
<dbReference type="Pfam" id="PF05362">
    <property type="entry name" value="Lon_C"/>
    <property type="match status" value="1"/>
</dbReference>
<dbReference type="GO" id="GO:0005759">
    <property type="term" value="C:mitochondrial matrix"/>
    <property type="evidence" value="ECO:0007669"/>
    <property type="project" value="TreeGrafter"/>
</dbReference>
<keyword evidence="1 8" id="KW-0645">Protease</keyword>
<gene>
    <name evidence="8" type="ORF">TELCIR_22079</name>
</gene>
<dbReference type="Gene3D" id="1.10.8.60">
    <property type="match status" value="1"/>
</dbReference>
<feature type="domain" description="Lon proteolytic" evidence="7">
    <location>
        <begin position="155"/>
        <end position="240"/>
    </location>
</feature>
<dbReference type="Gene3D" id="3.30.230.10">
    <property type="match status" value="1"/>
</dbReference>
<dbReference type="AlphaFoldDB" id="A0A2G9TEZ1"/>
<keyword evidence="3" id="KW-0378">Hydrolase</keyword>
<keyword evidence="9" id="KW-1185">Reference proteome</keyword>
<feature type="region of interest" description="Disordered" evidence="6">
    <location>
        <begin position="98"/>
        <end position="131"/>
    </location>
</feature>
<evidence type="ECO:0000256" key="5">
    <source>
        <dbReference type="PROSITE-ProRule" id="PRU01122"/>
    </source>
</evidence>
<evidence type="ECO:0000313" key="8">
    <source>
        <dbReference type="EMBL" id="PIO56521.1"/>
    </source>
</evidence>
<evidence type="ECO:0000256" key="1">
    <source>
        <dbReference type="ARBA" id="ARBA00022670"/>
    </source>
</evidence>
<evidence type="ECO:0000256" key="6">
    <source>
        <dbReference type="SAM" id="MobiDB-lite"/>
    </source>
</evidence>
<keyword evidence="2" id="KW-0547">Nucleotide-binding</keyword>
<dbReference type="GO" id="GO:0051131">
    <property type="term" value="P:chaperone-mediated protein complex assembly"/>
    <property type="evidence" value="ECO:0007669"/>
    <property type="project" value="TreeGrafter"/>
</dbReference>
<comment type="caution">
    <text evidence="5">Lacks conserved residue(s) required for the propagation of feature annotation.</text>
</comment>
<name>A0A2G9TEZ1_TELCI</name>
<evidence type="ECO:0000259" key="7">
    <source>
        <dbReference type="PROSITE" id="PS51786"/>
    </source>
</evidence>
<dbReference type="InterPro" id="IPR020568">
    <property type="entry name" value="Ribosomal_Su5_D2-typ_SF"/>
</dbReference>
<dbReference type="EMBL" id="KZ375495">
    <property type="protein sequence ID" value="PIO56521.1"/>
    <property type="molecule type" value="Genomic_DNA"/>
</dbReference>
<dbReference type="GO" id="GO:0004252">
    <property type="term" value="F:serine-type endopeptidase activity"/>
    <property type="evidence" value="ECO:0007669"/>
    <property type="project" value="InterPro"/>
</dbReference>